<keyword evidence="2" id="KW-0547">Nucleotide-binding</keyword>
<dbReference type="GO" id="GO:0004017">
    <property type="term" value="F:AMP kinase activity"/>
    <property type="evidence" value="ECO:0007669"/>
    <property type="project" value="InterPro"/>
</dbReference>
<dbReference type="Gene3D" id="3.40.50.300">
    <property type="entry name" value="P-loop containing nucleotide triphosphate hydrolases"/>
    <property type="match status" value="1"/>
</dbReference>
<dbReference type="SUPFAM" id="SSF52540">
    <property type="entry name" value="P-loop containing nucleoside triphosphate hydrolases"/>
    <property type="match status" value="1"/>
</dbReference>
<dbReference type="InterPro" id="IPR000850">
    <property type="entry name" value="Adenylat/UMP-CMP_kin"/>
</dbReference>
<organism evidence="6 7">
    <name type="scientific">Diacronema lutheri</name>
    <name type="common">Unicellular marine alga</name>
    <name type="synonym">Monochrysis lutheri</name>
    <dbReference type="NCBI Taxonomy" id="2081491"/>
    <lineage>
        <taxon>Eukaryota</taxon>
        <taxon>Haptista</taxon>
        <taxon>Haptophyta</taxon>
        <taxon>Pavlovophyceae</taxon>
        <taxon>Pavlovales</taxon>
        <taxon>Pavlovaceae</taxon>
        <taxon>Diacronema</taxon>
    </lineage>
</organism>
<name>A0A8J6CHN1_DIALT</name>
<keyword evidence="1 4" id="KW-0808">Transferase</keyword>
<dbReference type="InterPro" id="IPR027417">
    <property type="entry name" value="P-loop_NTPase"/>
</dbReference>
<dbReference type="GO" id="GO:0005524">
    <property type="term" value="F:ATP binding"/>
    <property type="evidence" value="ECO:0007669"/>
    <property type="project" value="InterPro"/>
</dbReference>
<dbReference type="InterPro" id="IPR006259">
    <property type="entry name" value="Adenyl_kin_sub"/>
</dbReference>
<evidence type="ECO:0000313" key="7">
    <source>
        <dbReference type="Proteomes" id="UP000751190"/>
    </source>
</evidence>
<protein>
    <recommendedName>
        <fullName evidence="5">Adenylate kinase active site lid domain-containing protein</fullName>
    </recommendedName>
</protein>
<dbReference type="InterPro" id="IPR033690">
    <property type="entry name" value="Adenylat_kinase_CS"/>
</dbReference>
<dbReference type="NCBIfam" id="NF011100">
    <property type="entry name" value="PRK14527.1"/>
    <property type="match status" value="1"/>
</dbReference>
<evidence type="ECO:0000256" key="2">
    <source>
        <dbReference type="ARBA" id="ARBA00022741"/>
    </source>
</evidence>
<dbReference type="Pfam" id="PF00406">
    <property type="entry name" value="ADK"/>
    <property type="match status" value="1"/>
</dbReference>
<evidence type="ECO:0000256" key="1">
    <source>
        <dbReference type="ARBA" id="ARBA00022679"/>
    </source>
</evidence>
<dbReference type="PANTHER" id="PTHR23359">
    <property type="entry name" value="NUCLEOTIDE KINASE"/>
    <property type="match status" value="1"/>
</dbReference>
<dbReference type="HAMAP" id="MF_00235">
    <property type="entry name" value="Adenylate_kinase_Adk"/>
    <property type="match status" value="1"/>
</dbReference>
<feature type="domain" description="Adenylate kinase active site lid" evidence="5">
    <location>
        <begin position="155"/>
        <end position="190"/>
    </location>
</feature>
<evidence type="ECO:0000313" key="6">
    <source>
        <dbReference type="EMBL" id="KAG8470405.1"/>
    </source>
</evidence>
<evidence type="ECO:0000259" key="5">
    <source>
        <dbReference type="Pfam" id="PF05191"/>
    </source>
</evidence>
<dbReference type="InterPro" id="IPR007862">
    <property type="entry name" value="Adenylate_kinase_lid-dom"/>
</dbReference>
<dbReference type="Proteomes" id="UP000751190">
    <property type="component" value="Unassembled WGS sequence"/>
</dbReference>
<reference evidence="6" key="1">
    <citation type="submission" date="2021-05" db="EMBL/GenBank/DDBJ databases">
        <title>The genome of the haptophyte Pavlova lutheri (Diacronema luteri, Pavlovales) - a model for lipid biosynthesis in eukaryotic algae.</title>
        <authorList>
            <person name="Hulatt C.J."/>
            <person name="Posewitz M.C."/>
        </authorList>
    </citation>
    <scope>NUCLEOTIDE SEQUENCE</scope>
    <source>
        <strain evidence="6">NIVA-4/92</strain>
    </source>
</reference>
<evidence type="ECO:0000256" key="3">
    <source>
        <dbReference type="ARBA" id="ARBA00022777"/>
    </source>
</evidence>
<dbReference type="CDD" id="cd01428">
    <property type="entry name" value="ADK"/>
    <property type="match status" value="1"/>
</dbReference>
<gene>
    <name evidence="6" type="ORF">KFE25_008826</name>
</gene>
<dbReference type="PRINTS" id="PR00094">
    <property type="entry name" value="ADENYLTKNASE"/>
</dbReference>
<dbReference type="OrthoDB" id="439792at2759"/>
<keyword evidence="7" id="KW-1185">Reference proteome</keyword>
<evidence type="ECO:0000256" key="4">
    <source>
        <dbReference type="RuleBase" id="RU003330"/>
    </source>
</evidence>
<dbReference type="FunFam" id="3.40.50.300:FF:000106">
    <property type="entry name" value="Adenylate kinase mitochondrial"/>
    <property type="match status" value="1"/>
</dbReference>
<proteinExistence type="inferred from homology"/>
<dbReference type="EMBL" id="JAGTXO010000001">
    <property type="protein sequence ID" value="KAG8470405.1"/>
    <property type="molecule type" value="Genomic_DNA"/>
</dbReference>
<dbReference type="OMA" id="VYHEQTA"/>
<dbReference type="NCBIfam" id="TIGR01351">
    <property type="entry name" value="adk"/>
    <property type="match status" value="1"/>
</dbReference>
<keyword evidence="3 4" id="KW-0418">Kinase</keyword>
<dbReference type="NCBIfam" id="NF001381">
    <property type="entry name" value="PRK00279.1-3"/>
    <property type="match status" value="1"/>
</dbReference>
<accession>A0A8J6CHN1</accession>
<comment type="caution">
    <text evidence="6">The sequence shown here is derived from an EMBL/GenBank/DDBJ whole genome shotgun (WGS) entry which is preliminary data.</text>
</comment>
<dbReference type="PROSITE" id="PS00113">
    <property type="entry name" value="ADENYLATE_KINASE"/>
    <property type="match status" value="1"/>
</dbReference>
<dbReference type="AlphaFoldDB" id="A0A8J6CHN1"/>
<dbReference type="Pfam" id="PF05191">
    <property type="entry name" value="ADK_lid"/>
    <property type="match status" value="1"/>
</dbReference>
<sequence length="242" mass="26480">MAANSALENVPTAEILAELDRRLKETPEKRMILIGPPGSGKGTQGPIIKDRFCLCHLATGDMLRAAVAAGTEMGKQADKVMKSGGLVSDEIVVGIIREAIDQPECEKGFILDGFPRTVEQAKKLDAMLEAKGVGVDNVIEMKIDDELLVKRITGRLVHPPSGRSYHTEFRKPRVPMRDDVTGEPLVQRADDNETTLRKRLGAFHEQTSPVVDYYARKGLYASVDASQKPDTVKTAIMSILAK</sequence>
<comment type="similarity">
    <text evidence="4">Belongs to the adenylate kinase family.</text>
</comment>